<evidence type="ECO:0000313" key="4">
    <source>
        <dbReference type="Proteomes" id="UP000026962"/>
    </source>
</evidence>
<dbReference type="GO" id="GO:0005737">
    <property type="term" value="C:cytoplasm"/>
    <property type="evidence" value="ECO:0007669"/>
    <property type="project" value="TreeGrafter"/>
</dbReference>
<comment type="similarity">
    <text evidence="1">Belongs to the AB hydrolase superfamily. AB hydrolase 2 family.</text>
</comment>
<dbReference type="InterPro" id="IPR050565">
    <property type="entry name" value="LYPA1-2/EST-like"/>
</dbReference>
<accession>A0A0E0KWK0</accession>
<keyword evidence="4" id="KW-1185">Reference proteome</keyword>
<protein>
    <recommendedName>
        <fullName evidence="2">Phospholipase/carboxylesterase/thioesterase domain-containing protein</fullName>
    </recommendedName>
</protein>
<dbReference type="Gene3D" id="3.40.50.1820">
    <property type="entry name" value="alpha/beta hydrolase"/>
    <property type="match status" value="1"/>
</dbReference>
<evidence type="ECO:0000256" key="1">
    <source>
        <dbReference type="ARBA" id="ARBA00006499"/>
    </source>
</evidence>
<dbReference type="GO" id="GO:0008474">
    <property type="term" value="F:palmitoyl-(protein) hydrolase activity"/>
    <property type="evidence" value="ECO:0007669"/>
    <property type="project" value="TreeGrafter"/>
</dbReference>
<proteinExistence type="inferred from homology"/>
<dbReference type="eggNOG" id="KOG2112">
    <property type="taxonomic scope" value="Eukaryota"/>
</dbReference>
<dbReference type="Pfam" id="PF02230">
    <property type="entry name" value="Abhydrolase_2"/>
    <property type="match status" value="1"/>
</dbReference>
<dbReference type="GO" id="GO:0052689">
    <property type="term" value="F:carboxylic ester hydrolase activity"/>
    <property type="evidence" value="ECO:0007669"/>
    <property type="project" value="TreeGrafter"/>
</dbReference>
<dbReference type="PANTHER" id="PTHR10655:SF57">
    <property type="entry name" value="INACTIVE CARBOXYLESTERASE OS04G0669700-RELATED"/>
    <property type="match status" value="1"/>
</dbReference>
<dbReference type="AlphaFoldDB" id="A0A0E0KWK0"/>
<dbReference type="STRING" id="4537.A0A0E0KWK0"/>
<name>A0A0E0KWK0_ORYPU</name>
<dbReference type="PANTHER" id="PTHR10655">
    <property type="entry name" value="LYSOPHOSPHOLIPASE-RELATED"/>
    <property type="match status" value="1"/>
</dbReference>
<organism evidence="3">
    <name type="scientific">Oryza punctata</name>
    <name type="common">Red rice</name>
    <dbReference type="NCBI Taxonomy" id="4537"/>
    <lineage>
        <taxon>Eukaryota</taxon>
        <taxon>Viridiplantae</taxon>
        <taxon>Streptophyta</taxon>
        <taxon>Embryophyta</taxon>
        <taxon>Tracheophyta</taxon>
        <taxon>Spermatophyta</taxon>
        <taxon>Magnoliopsida</taxon>
        <taxon>Liliopsida</taxon>
        <taxon>Poales</taxon>
        <taxon>Poaceae</taxon>
        <taxon>BOP clade</taxon>
        <taxon>Oryzoideae</taxon>
        <taxon>Oryzeae</taxon>
        <taxon>Oryzinae</taxon>
        <taxon>Oryza</taxon>
    </lineage>
</organism>
<sequence>MEEWISVHTMSQLISQNRPIASPLGWSRRRAGRRCRFVVWLHGLGDTGRANEFLADSFPTTTTAAAFADAGWAFPTAPTTPESVRDEEDVLRAVRSVHAMIDGDIAAGTNPQDVFVFGLSQGGALGIASVLLYPKTLGGCAVFSGFLPFNSSFAARVTAQAKKVYDRLGHSLEYYELDYCQRWVDKILRRSRREGPVRWVSRNICLCNNLFNCSYHF</sequence>
<dbReference type="SUPFAM" id="SSF53474">
    <property type="entry name" value="alpha/beta-Hydrolases"/>
    <property type="match status" value="1"/>
</dbReference>
<evidence type="ECO:0000313" key="3">
    <source>
        <dbReference type="EnsemblPlants" id="OPUNC04G26520.1"/>
    </source>
</evidence>
<dbReference type="EnsemblPlants" id="OPUNC04G26520.1">
    <property type="protein sequence ID" value="OPUNC04G26520.1"/>
    <property type="gene ID" value="OPUNC04G26520"/>
</dbReference>
<dbReference type="Gramene" id="OPUNC04G26520.1">
    <property type="protein sequence ID" value="OPUNC04G26520.1"/>
    <property type="gene ID" value="OPUNC04G26520"/>
</dbReference>
<dbReference type="InterPro" id="IPR003140">
    <property type="entry name" value="PLipase/COase/thioEstase"/>
</dbReference>
<dbReference type="Proteomes" id="UP000026962">
    <property type="component" value="Chromosome 4"/>
</dbReference>
<reference evidence="3" key="1">
    <citation type="submission" date="2015-04" db="UniProtKB">
        <authorList>
            <consortium name="EnsemblPlants"/>
        </authorList>
    </citation>
    <scope>IDENTIFICATION</scope>
</reference>
<dbReference type="HOGENOM" id="CLU_049413_1_0_1"/>
<evidence type="ECO:0000259" key="2">
    <source>
        <dbReference type="Pfam" id="PF02230"/>
    </source>
</evidence>
<reference evidence="3" key="2">
    <citation type="submission" date="2018-05" db="EMBL/GenBank/DDBJ databases">
        <title>OpunRS2 (Oryza punctata Reference Sequence Version 2).</title>
        <authorList>
            <person name="Zhang J."/>
            <person name="Kudrna D."/>
            <person name="Lee S."/>
            <person name="Talag J."/>
            <person name="Welchert J."/>
            <person name="Wing R.A."/>
        </authorList>
    </citation>
    <scope>NUCLEOTIDE SEQUENCE [LARGE SCALE GENOMIC DNA]</scope>
</reference>
<feature type="domain" description="Phospholipase/carboxylesterase/thioesterase" evidence="2">
    <location>
        <begin position="36"/>
        <end position="172"/>
    </location>
</feature>
<dbReference type="InterPro" id="IPR029058">
    <property type="entry name" value="AB_hydrolase_fold"/>
</dbReference>